<name>A0ACD4AV52_9ENTR</name>
<protein>
    <submittedName>
        <fullName evidence="1">Uncharacterized protein</fullName>
    </submittedName>
</protein>
<accession>A0ACD4AV52</accession>
<keyword evidence="2" id="KW-1185">Reference proteome</keyword>
<gene>
    <name evidence="1" type="ORF">KU660_15075</name>
</gene>
<reference evidence="1" key="1">
    <citation type="journal article" date="2022" name="Environ. Microbiol.">
        <title>Transmission of Klebsiella strains and plasmids within and between grey-headed flying fox colonies.</title>
        <authorList>
            <person name="Vezina B."/>
            <person name="Judd L.M."/>
            <person name="McDougall F.K."/>
            <person name="Boardman W.S.J."/>
            <person name="Power M.L."/>
            <person name="Hawkey J."/>
            <person name="Brisse S."/>
            <person name="Monk J.M."/>
            <person name="Holt K.E."/>
            <person name="Wyres K.L."/>
        </authorList>
    </citation>
    <scope>NUCLEOTIDE SEQUENCE</scope>
    <source>
        <strain evidence="1">FF1019</strain>
    </source>
</reference>
<dbReference type="Proteomes" id="UP001057074">
    <property type="component" value="Chromosome"/>
</dbReference>
<evidence type="ECO:0000313" key="1">
    <source>
        <dbReference type="EMBL" id="USB43674.1"/>
    </source>
</evidence>
<proteinExistence type="predicted"/>
<sequence>MVDVTDDRTLTQGTIFNCSYSASYPNNETLGLVITARCDIANKEKVKFYNFIPAVPFSIWRDKELQPIVKKQVFNNLKKQFFELLKKASFSELNVATYGYHRINAVIKEKKLLNNKELVRLDLLQTKINCLDENLAYEKIIIHFRDECEKALKEIIENKNPDYFFIDNVDGYNSVIVNLREIYELDISIADKIPNGIELDNGESYAGLNMNVANKLCSIIGQLKSPFIELLMQRFTNNFVRVGVAEHHSGLLTTIMDTK</sequence>
<organism evidence="1 2">
    <name type="scientific">Klebsiella africana</name>
    <dbReference type="NCBI Taxonomy" id="2489010"/>
    <lineage>
        <taxon>Bacteria</taxon>
        <taxon>Pseudomonadati</taxon>
        <taxon>Pseudomonadota</taxon>
        <taxon>Gammaproteobacteria</taxon>
        <taxon>Enterobacterales</taxon>
        <taxon>Enterobacteriaceae</taxon>
        <taxon>Klebsiella/Raoultella group</taxon>
        <taxon>Klebsiella</taxon>
    </lineage>
</organism>
<evidence type="ECO:0000313" key="2">
    <source>
        <dbReference type="Proteomes" id="UP001057074"/>
    </source>
</evidence>
<dbReference type="EMBL" id="CP077823">
    <property type="protein sequence ID" value="USB43674.1"/>
    <property type="molecule type" value="Genomic_DNA"/>
</dbReference>